<comment type="caution">
    <text evidence="2">The sequence shown here is derived from an EMBL/GenBank/DDBJ whole genome shotgun (WGS) entry which is preliminary data.</text>
</comment>
<dbReference type="EMBL" id="BQKI01000014">
    <property type="protein sequence ID" value="GJN07578.1"/>
    <property type="molecule type" value="Genomic_DNA"/>
</dbReference>
<keyword evidence="3" id="KW-1185">Reference proteome</keyword>
<evidence type="ECO:0000313" key="3">
    <source>
        <dbReference type="Proteomes" id="UP001054889"/>
    </source>
</evidence>
<accession>A0AAV5DBL3</accession>
<dbReference type="AlphaFoldDB" id="A0AAV5DBL3"/>
<reference evidence="2" key="2">
    <citation type="submission" date="2021-12" db="EMBL/GenBank/DDBJ databases">
        <title>Resequencing data analysis of finger millet.</title>
        <authorList>
            <person name="Hatakeyama M."/>
            <person name="Aluri S."/>
            <person name="Balachadran M.T."/>
            <person name="Sivarajan S.R."/>
            <person name="Poveda L."/>
            <person name="Shimizu-Inatsugi R."/>
            <person name="Schlapbach R."/>
            <person name="Sreeman S.M."/>
            <person name="Shimizu K.K."/>
        </authorList>
    </citation>
    <scope>NUCLEOTIDE SEQUENCE</scope>
</reference>
<dbReference type="EMBL" id="BQKI01000014">
    <property type="protein sequence ID" value="GJN07635.1"/>
    <property type="molecule type" value="Genomic_DNA"/>
</dbReference>
<organism evidence="2 3">
    <name type="scientific">Eleusine coracana subsp. coracana</name>
    <dbReference type="NCBI Taxonomy" id="191504"/>
    <lineage>
        <taxon>Eukaryota</taxon>
        <taxon>Viridiplantae</taxon>
        <taxon>Streptophyta</taxon>
        <taxon>Embryophyta</taxon>
        <taxon>Tracheophyta</taxon>
        <taxon>Spermatophyta</taxon>
        <taxon>Magnoliopsida</taxon>
        <taxon>Liliopsida</taxon>
        <taxon>Poales</taxon>
        <taxon>Poaceae</taxon>
        <taxon>PACMAD clade</taxon>
        <taxon>Chloridoideae</taxon>
        <taxon>Cynodonteae</taxon>
        <taxon>Eleusininae</taxon>
        <taxon>Eleusine</taxon>
    </lineage>
</organism>
<sequence>MLAWKEKVADRLARLLADSPPSPAAATAAPVKAPQIVGDMLGAVFGGLLNSPLRPTEKKKISEVYPGANRYYYLCMNDALAFGGGGNFALRVDEDL</sequence>
<evidence type="ECO:0000313" key="2">
    <source>
        <dbReference type="EMBL" id="GJN07635.1"/>
    </source>
</evidence>
<proteinExistence type="predicted"/>
<evidence type="ECO:0000313" key="1">
    <source>
        <dbReference type="EMBL" id="GJN07578.1"/>
    </source>
</evidence>
<protein>
    <submittedName>
        <fullName evidence="2">Uncharacterized protein</fullName>
    </submittedName>
</protein>
<reference evidence="2" key="1">
    <citation type="journal article" date="2018" name="DNA Res.">
        <title>Multiple hybrid de novo genome assembly of finger millet, an orphan allotetraploid crop.</title>
        <authorList>
            <person name="Hatakeyama M."/>
            <person name="Aluri S."/>
            <person name="Balachadran M.T."/>
            <person name="Sivarajan S.R."/>
            <person name="Patrignani A."/>
            <person name="Gruter S."/>
            <person name="Poveda L."/>
            <person name="Shimizu-Inatsugi R."/>
            <person name="Baeten J."/>
            <person name="Francoijs K.J."/>
            <person name="Nataraja K.N."/>
            <person name="Reddy Y.A.N."/>
            <person name="Phadnis S."/>
            <person name="Ravikumar R.L."/>
            <person name="Schlapbach R."/>
            <person name="Sreeman S.M."/>
            <person name="Shimizu K.K."/>
        </authorList>
    </citation>
    <scope>NUCLEOTIDE SEQUENCE</scope>
</reference>
<gene>
    <name evidence="2" type="primary">ga25479</name>
    <name evidence="1" type="synonym">ga25419</name>
    <name evidence="1" type="ORF">PR202_ga25419</name>
    <name evidence="2" type="ORF">PR202_ga25479</name>
</gene>
<dbReference type="Proteomes" id="UP001054889">
    <property type="component" value="Unassembled WGS sequence"/>
</dbReference>
<name>A0AAV5DBL3_ELECO</name>